<accession>A0A2D2CXI1</accession>
<dbReference type="KEGG" id="mtw:CQW49_05520"/>
<dbReference type="EMBL" id="CP023737">
    <property type="protein sequence ID" value="ATQ67413.1"/>
    <property type="molecule type" value="Genomic_DNA"/>
</dbReference>
<keyword evidence="2" id="KW-1185">Reference proteome</keyword>
<evidence type="ECO:0000313" key="2">
    <source>
        <dbReference type="Proteomes" id="UP000230709"/>
    </source>
</evidence>
<protein>
    <submittedName>
        <fullName evidence="1">Uncharacterized protein</fullName>
    </submittedName>
</protein>
<dbReference type="RefSeq" id="WP_003608764.1">
    <property type="nucleotide sequence ID" value="NZ_ADVE02000001.1"/>
</dbReference>
<evidence type="ECO:0000313" key="1">
    <source>
        <dbReference type="EMBL" id="ATQ67413.1"/>
    </source>
</evidence>
<gene>
    <name evidence="1" type="ORF">CQW49_05520</name>
</gene>
<reference evidence="2" key="1">
    <citation type="submission" date="2017-10" db="EMBL/GenBank/DDBJ databases">
        <title>Completed PacBio SMRT sequence of Methylosinus trichosporium OB3b reveals presence of a third large plasmid.</title>
        <authorList>
            <person name="Charles T.C."/>
            <person name="Lynch M.D.J."/>
            <person name="Heil J.R."/>
            <person name="Cheng J."/>
        </authorList>
    </citation>
    <scope>NUCLEOTIDE SEQUENCE [LARGE SCALE GENOMIC DNA]</scope>
    <source>
        <strain evidence="2">OB3b</strain>
    </source>
</reference>
<organism evidence="1 2">
    <name type="scientific">Methylosinus trichosporium (strain ATCC 35070 / NCIMB 11131 / UNIQEM 75 / OB3b)</name>
    <dbReference type="NCBI Taxonomy" id="595536"/>
    <lineage>
        <taxon>Bacteria</taxon>
        <taxon>Pseudomonadati</taxon>
        <taxon>Pseudomonadota</taxon>
        <taxon>Alphaproteobacteria</taxon>
        <taxon>Hyphomicrobiales</taxon>
        <taxon>Methylocystaceae</taxon>
        <taxon>Methylosinus</taxon>
    </lineage>
</organism>
<name>A0A2D2CXI1_METT3</name>
<dbReference type="AlphaFoldDB" id="A0A2D2CXI1"/>
<dbReference type="Proteomes" id="UP000230709">
    <property type="component" value="Chromosome"/>
</dbReference>
<sequence>MSRGPGRIERAIEAAFQQHPTTTFSAGELCLISYPGINQPEKRHRVSVIRAADKVAPRLHWRYRHAERPGGENVYFNLLNVRSYALGKLRCTSSYVRLADLEERVDNPDAYRSEWARCQPGGVWWRHVEIHRADIAGDADESSRLQEELKGLVLKGSY</sequence>
<dbReference type="STRING" id="595536.GCA_000178815_04053"/>
<proteinExistence type="predicted"/>